<sequence length="32" mass="3598">MPKQPYPLRENKYIGVFKLTVVALLPGVSIII</sequence>
<keyword evidence="1" id="KW-0812">Transmembrane</keyword>
<evidence type="ECO:0000256" key="1">
    <source>
        <dbReference type="SAM" id="Phobius"/>
    </source>
</evidence>
<dbReference type="EMBL" id="UINC01052392">
    <property type="protein sequence ID" value="SVB67673.1"/>
    <property type="molecule type" value="Genomic_DNA"/>
</dbReference>
<evidence type="ECO:0000313" key="2">
    <source>
        <dbReference type="EMBL" id="SVB67673.1"/>
    </source>
</evidence>
<gene>
    <name evidence="2" type="ORF">METZ01_LOCUS220527</name>
</gene>
<dbReference type="AlphaFoldDB" id="A0A382FZG4"/>
<keyword evidence="1" id="KW-0472">Membrane</keyword>
<protein>
    <submittedName>
        <fullName evidence="2">Uncharacterized protein</fullName>
    </submittedName>
</protein>
<reference evidence="2" key="1">
    <citation type="submission" date="2018-05" db="EMBL/GenBank/DDBJ databases">
        <authorList>
            <person name="Lanie J.A."/>
            <person name="Ng W.-L."/>
            <person name="Kazmierczak K.M."/>
            <person name="Andrzejewski T.M."/>
            <person name="Davidsen T.M."/>
            <person name="Wayne K.J."/>
            <person name="Tettelin H."/>
            <person name="Glass J.I."/>
            <person name="Rusch D."/>
            <person name="Podicherti R."/>
            <person name="Tsui H.-C.T."/>
            <person name="Winkler M.E."/>
        </authorList>
    </citation>
    <scope>NUCLEOTIDE SEQUENCE</scope>
</reference>
<organism evidence="2">
    <name type="scientific">marine metagenome</name>
    <dbReference type="NCBI Taxonomy" id="408172"/>
    <lineage>
        <taxon>unclassified sequences</taxon>
        <taxon>metagenomes</taxon>
        <taxon>ecological metagenomes</taxon>
    </lineage>
</organism>
<proteinExistence type="predicted"/>
<name>A0A382FZG4_9ZZZZ</name>
<feature type="transmembrane region" description="Helical" evidence="1">
    <location>
        <begin position="12"/>
        <end position="31"/>
    </location>
</feature>
<accession>A0A382FZG4</accession>
<keyword evidence="1" id="KW-1133">Transmembrane helix</keyword>